<comment type="caution">
    <text evidence="1">The sequence shown here is derived from an EMBL/GenBank/DDBJ whole genome shotgun (WGS) entry which is preliminary data.</text>
</comment>
<name>A0A5N7IX49_9CLOT</name>
<reference evidence="1" key="1">
    <citation type="journal article" date="2019" name="Lett. Appl. Microbiol.">
        <title>A case of 'blown pack' spoilage of vacuum-packaged pork likely associated with Clostridium estertheticum in Canada.</title>
        <authorList>
            <person name="Zhang P."/>
            <person name="Ward P."/>
            <person name="McMullen L.M."/>
            <person name="Yang X."/>
        </authorList>
    </citation>
    <scope>NUCLEOTIDE SEQUENCE [LARGE SCALE GENOMIC DNA]</scope>
    <source>
        <strain evidence="1">MA19</strain>
    </source>
</reference>
<sequence length="60" mass="6822">MEKVKVRSFKIKLIISTIICAMTSGVVVNAKIKKSNVIEINDKNEMKSIPLQKCEISYCY</sequence>
<accession>A0A5N7IX49</accession>
<evidence type="ECO:0000313" key="2">
    <source>
        <dbReference type="Proteomes" id="UP000342249"/>
    </source>
</evidence>
<organism evidence="1 2">
    <name type="scientific">Clostridium estertheticum</name>
    <dbReference type="NCBI Taxonomy" id="238834"/>
    <lineage>
        <taxon>Bacteria</taxon>
        <taxon>Bacillati</taxon>
        <taxon>Bacillota</taxon>
        <taxon>Clostridia</taxon>
        <taxon>Eubacteriales</taxon>
        <taxon>Clostridiaceae</taxon>
        <taxon>Clostridium</taxon>
    </lineage>
</organism>
<dbReference type="AlphaFoldDB" id="A0A5N7IX49"/>
<dbReference type="RefSeq" id="WP_152750231.1">
    <property type="nucleotide sequence ID" value="NZ_SPSE01000013.1"/>
</dbReference>
<proteinExistence type="predicted"/>
<evidence type="ECO:0000313" key="1">
    <source>
        <dbReference type="EMBL" id="MPQ61054.1"/>
    </source>
</evidence>
<gene>
    <name evidence="1" type="ORF">E4V82_02845</name>
</gene>
<dbReference type="Proteomes" id="UP000342249">
    <property type="component" value="Unassembled WGS sequence"/>
</dbReference>
<dbReference type="EMBL" id="SPSF01000012">
    <property type="protein sequence ID" value="MPQ61054.1"/>
    <property type="molecule type" value="Genomic_DNA"/>
</dbReference>
<protein>
    <submittedName>
        <fullName evidence="1">Uncharacterized protein</fullName>
    </submittedName>
</protein>